<dbReference type="EMBL" id="CAJNDS010002114">
    <property type="protein sequence ID" value="CAE7335231.1"/>
    <property type="molecule type" value="Genomic_DNA"/>
</dbReference>
<comment type="caution">
    <text evidence="2">The sequence shown here is derived from an EMBL/GenBank/DDBJ whole genome shotgun (WGS) entry which is preliminary data.</text>
</comment>
<keyword evidence="3" id="KW-1185">Reference proteome</keyword>
<dbReference type="AlphaFoldDB" id="A0A812P0R8"/>
<reference evidence="2" key="1">
    <citation type="submission" date="2021-02" db="EMBL/GenBank/DDBJ databases">
        <authorList>
            <person name="Dougan E. K."/>
            <person name="Rhodes N."/>
            <person name="Thang M."/>
            <person name="Chan C."/>
        </authorList>
    </citation>
    <scope>NUCLEOTIDE SEQUENCE</scope>
</reference>
<dbReference type="OrthoDB" id="441076at2759"/>
<evidence type="ECO:0000259" key="1">
    <source>
        <dbReference type="Pfam" id="PF07691"/>
    </source>
</evidence>
<evidence type="ECO:0000313" key="2">
    <source>
        <dbReference type="EMBL" id="CAE7335231.1"/>
    </source>
</evidence>
<evidence type="ECO:0000313" key="3">
    <source>
        <dbReference type="Proteomes" id="UP000604046"/>
    </source>
</evidence>
<organism evidence="2 3">
    <name type="scientific">Symbiodinium natans</name>
    <dbReference type="NCBI Taxonomy" id="878477"/>
    <lineage>
        <taxon>Eukaryota</taxon>
        <taxon>Sar</taxon>
        <taxon>Alveolata</taxon>
        <taxon>Dinophyceae</taxon>
        <taxon>Suessiales</taxon>
        <taxon>Symbiodiniaceae</taxon>
        <taxon>Symbiodinium</taxon>
    </lineage>
</organism>
<dbReference type="Pfam" id="PF07691">
    <property type="entry name" value="PA14"/>
    <property type="match status" value="1"/>
</dbReference>
<dbReference type="Proteomes" id="UP000604046">
    <property type="component" value="Unassembled WGS sequence"/>
</dbReference>
<accession>A0A812P0R8</accession>
<name>A0A812P0R8_9DINO</name>
<sequence length="81" mass="8738">MLYLDGKRIVDNNGCHGPQERASIEQTLSHGGHKLRVEMCERGGGETLKLQYSGPDTGNSKVKIPKSAVKAGLGCRVGFRV</sequence>
<feature type="domain" description="PA14" evidence="1">
    <location>
        <begin position="2"/>
        <end position="62"/>
    </location>
</feature>
<dbReference type="InterPro" id="IPR011658">
    <property type="entry name" value="PA14_dom"/>
</dbReference>
<gene>
    <name evidence="2" type="ORF">SNAT2548_LOCUS17530</name>
</gene>
<protein>
    <recommendedName>
        <fullName evidence="1">PA14 domain-containing protein</fullName>
    </recommendedName>
</protein>
<proteinExistence type="predicted"/>